<dbReference type="EMBL" id="JBHTHX010000029">
    <property type="protein sequence ID" value="MFD0883356.1"/>
    <property type="molecule type" value="Genomic_DNA"/>
</dbReference>
<organism evidence="1 2">
    <name type="scientific">Streptosporangium algeriense</name>
    <dbReference type="NCBI Taxonomy" id="1682748"/>
    <lineage>
        <taxon>Bacteria</taxon>
        <taxon>Bacillati</taxon>
        <taxon>Actinomycetota</taxon>
        <taxon>Actinomycetes</taxon>
        <taxon>Streptosporangiales</taxon>
        <taxon>Streptosporangiaceae</taxon>
        <taxon>Streptosporangium</taxon>
    </lineage>
</organism>
<evidence type="ECO:0000313" key="1">
    <source>
        <dbReference type="EMBL" id="MFD0883356.1"/>
    </source>
</evidence>
<sequence length="62" mass="6643">RLTEAARLGFTRALVPSGSLDSGKRRDGDRTLVPVGGRGTSFMPGFDVVEAENVWDALTHVT</sequence>
<accession>A0ABW3DKS4</accession>
<evidence type="ECO:0000313" key="2">
    <source>
        <dbReference type="Proteomes" id="UP001597024"/>
    </source>
</evidence>
<dbReference type="Proteomes" id="UP001597024">
    <property type="component" value="Unassembled WGS sequence"/>
</dbReference>
<reference evidence="2" key="1">
    <citation type="journal article" date="2019" name="Int. J. Syst. Evol. Microbiol.">
        <title>The Global Catalogue of Microorganisms (GCM) 10K type strain sequencing project: providing services to taxonomists for standard genome sequencing and annotation.</title>
        <authorList>
            <consortium name="The Broad Institute Genomics Platform"/>
            <consortium name="The Broad Institute Genome Sequencing Center for Infectious Disease"/>
            <person name="Wu L."/>
            <person name="Ma J."/>
        </authorList>
    </citation>
    <scope>NUCLEOTIDE SEQUENCE [LARGE SCALE GENOMIC DNA]</scope>
    <source>
        <strain evidence="2">CCUG 62974</strain>
    </source>
</reference>
<proteinExistence type="predicted"/>
<gene>
    <name evidence="1" type="ORF">ACFQ08_02120</name>
</gene>
<feature type="non-terminal residue" evidence="1">
    <location>
        <position position="1"/>
    </location>
</feature>
<protein>
    <submittedName>
        <fullName evidence="1">DNA repair protein RadA</fullName>
    </submittedName>
</protein>
<comment type="caution">
    <text evidence="1">The sequence shown here is derived from an EMBL/GenBank/DDBJ whole genome shotgun (WGS) entry which is preliminary data.</text>
</comment>
<name>A0ABW3DKS4_9ACTN</name>
<keyword evidence="2" id="KW-1185">Reference proteome</keyword>